<keyword evidence="1" id="KW-0175">Coiled coil</keyword>
<name>X1DP84_9ZZZZ</name>
<feature type="coiled-coil region" evidence="1">
    <location>
        <begin position="28"/>
        <end position="55"/>
    </location>
</feature>
<feature type="non-terminal residue" evidence="2">
    <location>
        <position position="173"/>
    </location>
</feature>
<evidence type="ECO:0000313" key="2">
    <source>
        <dbReference type="EMBL" id="GAH10050.1"/>
    </source>
</evidence>
<reference evidence="2" key="1">
    <citation type="journal article" date="2014" name="Front. Microbiol.">
        <title>High frequency of phylogenetically diverse reductive dehalogenase-homologous genes in deep subseafloor sedimentary metagenomes.</title>
        <authorList>
            <person name="Kawai M."/>
            <person name="Futagami T."/>
            <person name="Toyoda A."/>
            <person name="Takaki Y."/>
            <person name="Nishi S."/>
            <person name="Hori S."/>
            <person name="Arai W."/>
            <person name="Tsubouchi T."/>
            <person name="Morono Y."/>
            <person name="Uchiyama I."/>
            <person name="Ito T."/>
            <person name="Fujiyama A."/>
            <person name="Inagaki F."/>
            <person name="Takami H."/>
        </authorList>
    </citation>
    <scope>NUCLEOTIDE SEQUENCE</scope>
    <source>
        <strain evidence="2">Expedition CK06-06</strain>
    </source>
</reference>
<gene>
    <name evidence="2" type="ORF">S01H4_61336</name>
</gene>
<dbReference type="AlphaFoldDB" id="X1DP84"/>
<accession>X1DP84</accession>
<sequence>QTITRMMIESSQRLSEQTPNTLQQEKESKKLEFKVEDLRNTLSSLEKEEKSLFQIKSFLPQFETLLSYKYAITQEKSLAHIEWLKQRNTLIDRLVELCGHISNKSSCGQFTELFSKWNGQCILGLSQLEPIPNEYSTVISEFQTIIRSELERVHDEKKKTTSSKYNSSISLSF</sequence>
<evidence type="ECO:0000256" key="1">
    <source>
        <dbReference type="SAM" id="Coils"/>
    </source>
</evidence>
<proteinExistence type="predicted"/>
<dbReference type="EMBL" id="BART01036347">
    <property type="protein sequence ID" value="GAH10050.1"/>
    <property type="molecule type" value="Genomic_DNA"/>
</dbReference>
<feature type="non-terminal residue" evidence="2">
    <location>
        <position position="1"/>
    </location>
</feature>
<organism evidence="2">
    <name type="scientific">marine sediment metagenome</name>
    <dbReference type="NCBI Taxonomy" id="412755"/>
    <lineage>
        <taxon>unclassified sequences</taxon>
        <taxon>metagenomes</taxon>
        <taxon>ecological metagenomes</taxon>
    </lineage>
</organism>
<protein>
    <submittedName>
        <fullName evidence="2">Uncharacterized protein</fullName>
    </submittedName>
</protein>
<comment type="caution">
    <text evidence="2">The sequence shown here is derived from an EMBL/GenBank/DDBJ whole genome shotgun (WGS) entry which is preliminary data.</text>
</comment>